<dbReference type="SUPFAM" id="SSF118203">
    <property type="entry name" value="Vacuolar ATP synthase subunit C"/>
    <property type="match status" value="1"/>
</dbReference>
<organism evidence="6 7">
    <name type="scientific">Monosiga brevicollis</name>
    <name type="common">Choanoflagellate</name>
    <dbReference type="NCBI Taxonomy" id="81824"/>
    <lineage>
        <taxon>Eukaryota</taxon>
        <taxon>Choanoflagellata</taxon>
        <taxon>Craspedida</taxon>
        <taxon>Salpingoecidae</taxon>
        <taxon>Monosiga</taxon>
    </lineage>
</organism>
<dbReference type="Proteomes" id="UP000001357">
    <property type="component" value="Unassembled WGS sequence"/>
</dbReference>
<evidence type="ECO:0000256" key="2">
    <source>
        <dbReference type="ARBA" id="ARBA00022448"/>
    </source>
</evidence>
<dbReference type="FunCoup" id="A9V4E3">
    <property type="interactions" value="1036"/>
</dbReference>
<dbReference type="STRING" id="81824.A9V4E3"/>
<comment type="similarity">
    <text evidence="1 5">Belongs to the V-ATPase C subunit family.</text>
</comment>
<keyword evidence="7" id="KW-1185">Reference proteome</keyword>
<name>A9V4E3_MONBE</name>
<dbReference type="GO" id="GO:0000221">
    <property type="term" value="C:vacuolar proton-transporting V-type ATPase, V1 domain"/>
    <property type="evidence" value="ECO:0000318"/>
    <property type="project" value="GO_Central"/>
</dbReference>
<dbReference type="InterPro" id="IPR036132">
    <property type="entry name" value="Vac_ATP_synth_c_sf"/>
</dbReference>
<dbReference type="GO" id="GO:0046961">
    <property type="term" value="F:proton-transporting ATPase activity, rotational mechanism"/>
    <property type="evidence" value="ECO:0000318"/>
    <property type="project" value="GO_Central"/>
</dbReference>
<comment type="subunit">
    <text evidence="5">V-ATPase is a heteromultimeric enzyme composed of a peripheral catalytic V1 complex (components A to H) attached to an integral membrane V0 proton pore complex.</text>
</comment>
<keyword evidence="2 5" id="KW-0813">Transport</keyword>
<dbReference type="EMBL" id="CH991558">
    <property type="protein sequence ID" value="EDQ87695.1"/>
    <property type="molecule type" value="Genomic_DNA"/>
</dbReference>
<evidence type="ECO:0000256" key="3">
    <source>
        <dbReference type="ARBA" id="ARBA00022781"/>
    </source>
</evidence>
<protein>
    <recommendedName>
        <fullName evidence="5">V-type proton ATPase subunit C</fullName>
    </recommendedName>
</protein>
<comment type="function">
    <text evidence="5">Subunit of the V1 complex of vacuolar(H+)-ATPase (V-ATPase), a multisubunit enzyme composed of a peripheral complex (V1) that hydrolyzes ATP and a membrane integral complex (V0) that translocates protons. V-ATPase is responsible for acidifying and maintaining the pH of intracellular compartments and in some cell types, is targeted to the plasma membrane, where it is responsible for acidifying the extracellular environment. Subunit C is necessary for the assembly of the catalytic sector of the enzyme and is likely to have a specific function in its catalytic activity.</text>
</comment>
<dbReference type="PANTHER" id="PTHR10137">
    <property type="entry name" value="V-TYPE PROTON ATPASE SUBUNIT C"/>
    <property type="match status" value="1"/>
</dbReference>
<dbReference type="InterPro" id="IPR004907">
    <property type="entry name" value="ATPase_V1-cplx_csu"/>
</dbReference>
<dbReference type="Gene3D" id="1.20.1460.10">
    <property type="entry name" value="subunit c (vma5p) of the yeast v-atpase, domain 2"/>
    <property type="match status" value="2"/>
</dbReference>
<dbReference type="OMA" id="SEGFIAW"/>
<evidence type="ECO:0000256" key="4">
    <source>
        <dbReference type="ARBA" id="ARBA00023065"/>
    </source>
</evidence>
<dbReference type="RefSeq" id="XP_001747615.1">
    <property type="nucleotide sequence ID" value="XM_001747563.1"/>
</dbReference>
<reference evidence="6 7" key="1">
    <citation type="journal article" date="2008" name="Nature">
        <title>The genome of the choanoflagellate Monosiga brevicollis and the origin of metazoans.</title>
        <authorList>
            <consortium name="JGI Sequencing"/>
            <person name="King N."/>
            <person name="Westbrook M.J."/>
            <person name="Young S.L."/>
            <person name="Kuo A."/>
            <person name="Abedin M."/>
            <person name="Chapman J."/>
            <person name="Fairclough S."/>
            <person name="Hellsten U."/>
            <person name="Isogai Y."/>
            <person name="Letunic I."/>
            <person name="Marr M."/>
            <person name="Pincus D."/>
            <person name="Putnam N."/>
            <person name="Rokas A."/>
            <person name="Wright K.J."/>
            <person name="Zuzow R."/>
            <person name="Dirks W."/>
            <person name="Good M."/>
            <person name="Goodstein D."/>
            <person name="Lemons D."/>
            <person name="Li W."/>
            <person name="Lyons J.B."/>
            <person name="Morris A."/>
            <person name="Nichols S."/>
            <person name="Richter D.J."/>
            <person name="Salamov A."/>
            <person name="Bork P."/>
            <person name="Lim W.A."/>
            <person name="Manning G."/>
            <person name="Miller W.T."/>
            <person name="McGinnis W."/>
            <person name="Shapiro H."/>
            <person name="Tjian R."/>
            <person name="Grigoriev I.V."/>
            <person name="Rokhsar D."/>
        </authorList>
    </citation>
    <scope>NUCLEOTIDE SEQUENCE [LARGE SCALE GENOMIC DNA]</scope>
    <source>
        <strain evidence="7">MX1 / ATCC 50154</strain>
    </source>
</reference>
<keyword evidence="4 5" id="KW-0406">Ion transport</keyword>
<evidence type="ECO:0000256" key="5">
    <source>
        <dbReference type="RuleBase" id="RU364010"/>
    </source>
</evidence>
<evidence type="ECO:0000256" key="1">
    <source>
        <dbReference type="ARBA" id="ARBA00006138"/>
    </source>
</evidence>
<dbReference type="CDD" id="cd14785">
    <property type="entry name" value="V-ATPase_C"/>
    <property type="match status" value="1"/>
</dbReference>
<evidence type="ECO:0000313" key="7">
    <source>
        <dbReference type="Proteomes" id="UP000001357"/>
    </source>
</evidence>
<dbReference type="AlphaFoldDB" id="A9V4E3"/>
<dbReference type="Pfam" id="PF03223">
    <property type="entry name" value="V-ATPase_C"/>
    <property type="match status" value="2"/>
</dbReference>
<dbReference type="eggNOG" id="KOG2909">
    <property type="taxonomic scope" value="Eukaryota"/>
</dbReference>
<dbReference type="PANTHER" id="PTHR10137:SF0">
    <property type="entry name" value="V-TYPE PROTON ATPASE SUBUNIT C"/>
    <property type="match status" value="1"/>
</dbReference>
<keyword evidence="3 5" id="KW-0375">Hydrogen ion transport</keyword>
<gene>
    <name evidence="6" type="ORF">MONBRDRAFT_9843</name>
</gene>
<sequence length="307" mass="34700">MDYVLISVPTKAFNRQVGTLSELIALSDDLAKHDQFVMSVTVKLANILKDLAATPADAERTMQVDGRSLPEATEHFSWDMARYNVKQLPRELAQQIIQDTQDVEVKLKTKSQGFNKIKGNLQAIERKSNGSLLIKSLANVVKPEHVVRDSEFLVTLLVVVPKLVAEDAEYGLYTVTVFRKIVEDFKQNAREKKFVVRDFEFDAEEIAKDEHELNELRTNMVKQQALRVFVESVLRFGLPPDFTATLLKINNGNTRKVRQILGEEYAALDRANAAGADVVDIPGVTNQGEYYPYVSFDVELAHFVDKR</sequence>
<accession>A9V4E3</accession>
<dbReference type="GeneID" id="5892726"/>
<dbReference type="KEGG" id="mbr:MONBRDRAFT_9843"/>
<dbReference type="InParanoid" id="A9V4E3"/>
<evidence type="ECO:0000313" key="6">
    <source>
        <dbReference type="EMBL" id="EDQ87695.1"/>
    </source>
</evidence>
<proteinExistence type="inferred from homology"/>